<keyword evidence="1" id="KW-0812">Transmembrane</keyword>
<comment type="caution">
    <text evidence="2">The sequence shown here is derived from an EMBL/GenBank/DDBJ whole genome shotgun (WGS) entry which is preliminary data.</text>
</comment>
<protein>
    <submittedName>
        <fullName evidence="2">Uncharacterized protein</fullName>
    </submittedName>
</protein>
<dbReference type="AlphaFoldDB" id="A0AAV9WUP3"/>
<evidence type="ECO:0000256" key="1">
    <source>
        <dbReference type="SAM" id="Phobius"/>
    </source>
</evidence>
<keyword evidence="1" id="KW-0472">Membrane</keyword>
<evidence type="ECO:0000313" key="3">
    <source>
        <dbReference type="Proteomes" id="UP001365542"/>
    </source>
</evidence>
<name>A0AAV9WUP3_9PEZI</name>
<proteinExistence type="predicted"/>
<keyword evidence="1" id="KW-1133">Transmembrane helix</keyword>
<gene>
    <name evidence="2" type="ORF">TWF694_005095</name>
</gene>
<accession>A0AAV9WUP3</accession>
<feature type="transmembrane region" description="Helical" evidence="1">
    <location>
        <begin position="71"/>
        <end position="88"/>
    </location>
</feature>
<dbReference type="EMBL" id="JAVHJO010000016">
    <property type="protein sequence ID" value="KAK6526512.1"/>
    <property type="molecule type" value="Genomic_DNA"/>
</dbReference>
<reference evidence="2 3" key="1">
    <citation type="submission" date="2019-10" db="EMBL/GenBank/DDBJ databases">
        <authorList>
            <person name="Palmer J.M."/>
        </authorList>
    </citation>
    <scope>NUCLEOTIDE SEQUENCE [LARGE SCALE GENOMIC DNA]</scope>
    <source>
        <strain evidence="2 3">TWF694</strain>
    </source>
</reference>
<feature type="transmembrane region" description="Helical" evidence="1">
    <location>
        <begin position="47"/>
        <end position="64"/>
    </location>
</feature>
<feature type="transmembrane region" description="Helical" evidence="1">
    <location>
        <begin position="100"/>
        <end position="122"/>
    </location>
</feature>
<keyword evidence="3" id="KW-1185">Reference proteome</keyword>
<dbReference type="Proteomes" id="UP001365542">
    <property type="component" value="Unassembled WGS sequence"/>
</dbReference>
<organism evidence="2 3">
    <name type="scientific">Orbilia ellipsospora</name>
    <dbReference type="NCBI Taxonomy" id="2528407"/>
    <lineage>
        <taxon>Eukaryota</taxon>
        <taxon>Fungi</taxon>
        <taxon>Dikarya</taxon>
        <taxon>Ascomycota</taxon>
        <taxon>Pezizomycotina</taxon>
        <taxon>Orbiliomycetes</taxon>
        <taxon>Orbiliales</taxon>
        <taxon>Orbiliaceae</taxon>
        <taxon>Orbilia</taxon>
    </lineage>
</organism>
<evidence type="ECO:0000313" key="2">
    <source>
        <dbReference type="EMBL" id="KAK6526512.1"/>
    </source>
</evidence>
<sequence>MPRSFAAITIHLFGISAFIAGTLTTISPAITASNLSLPAIPGTLESVQANGLAAIAMGIYYNIAGYQENRTFMIATVPMRLLTTMVFLKSAAQAGDVDGGGWMTAGLWEGLGALATAIALWADSKAKTKNRKSSP</sequence>